<keyword evidence="1" id="KW-0472">Membrane</keyword>
<keyword evidence="1" id="KW-0812">Transmembrane</keyword>
<evidence type="ECO:0000256" key="1">
    <source>
        <dbReference type="SAM" id="Phobius"/>
    </source>
</evidence>
<proteinExistence type="predicted"/>
<feature type="transmembrane region" description="Helical" evidence="1">
    <location>
        <begin position="56"/>
        <end position="75"/>
    </location>
</feature>
<accession>A0ABP9YTK6</accession>
<dbReference type="Proteomes" id="UP001473302">
    <property type="component" value="Unassembled WGS sequence"/>
</dbReference>
<keyword evidence="1" id="KW-1133">Transmembrane helix</keyword>
<reference evidence="2 3" key="1">
    <citation type="submission" date="2024-04" db="EMBL/GenBank/DDBJ databases">
        <title>genome sequences of Mucor flavus KT1a and Helicostylum pulchrum KT1b strains isolated from the surface of a dry-aged beef.</title>
        <authorList>
            <person name="Toyotome T."/>
            <person name="Hosono M."/>
            <person name="Torimaru M."/>
            <person name="Fukuda K."/>
            <person name="Mikami N."/>
        </authorList>
    </citation>
    <scope>NUCLEOTIDE SEQUENCE [LARGE SCALE GENOMIC DNA]</scope>
    <source>
        <strain evidence="2 3">KT1a</strain>
    </source>
</reference>
<evidence type="ECO:0008006" key="4">
    <source>
        <dbReference type="Google" id="ProtNLM"/>
    </source>
</evidence>
<keyword evidence="3" id="KW-1185">Reference proteome</keyword>
<sequence>MISLEDNEITGWLVAKEYKRGSITASAFISALASLTSVAIVFAYETNSIIELRALFVLRGIQYAFAFHTMLYAFYCNVVRVDGGDKALVNIGFLWMVATLAISLAATFMYGKEDYYDDLFAENLYNVIVITMLSSWGFIAVILLLYIRNNQHFNVDSGATVVIYIFLVIIQAVTTTIIMFSSVAEEGVHPAVVFFLTDLTMDIAIILATSYGPVWIGDKSGEKIVEVNRKFGDLEANRRSK</sequence>
<feature type="transmembrane region" description="Helical" evidence="1">
    <location>
        <begin position="123"/>
        <end position="147"/>
    </location>
</feature>
<name>A0ABP9YTK6_9FUNG</name>
<protein>
    <recommendedName>
        <fullName evidence="4">Chitin synthase export chaperone</fullName>
    </recommendedName>
</protein>
<feature type="transmembrane region" description="Helical" evidence="1">
    <location>
        <begin position="192"/>
        <end position="214"/>
    </location>
</feature>
<organism evidence="2 3">
    <name type="scientific">Mucor flavus</name>
    <dbReference type="NCBI Taxonomy" id="439312"/>
    <lineage>
        <taxon>Eukaryota</taxon>
        <taxon>Fungi</taxon>
        <taxon>Fungi incertae sedis</taxon>
        <taxon>Mucoromycota</taxon>
        <taxon>Mucoromycotina</taxon>
        <taxon>Mucoromycetes</taxon>
        <taxon>Mucorales</taxon>
        <taxon>Mucorineae</taxon>
        <taxon>Mucoraceae</taxon>
        <taxon>Mucor</taxon>
    </lineage>
</organism>
<dbReference type="EMBL" id="BAABUK010000006">
    <property type="protein sequence ID" value="GAA5810197.1"/>
    <property type="molecule type" value="Genomic_DNA"/>
</dbReference>
<gene>
    <name evidence="2" type="ORF">MFLAVUS_003616</name>
</gene>
<feature type="transmembrane region" description="Helical" evidence="1">
    <location>
        <begin position="159"/>
        <end position="180"/>
    </location>
</feature>
<feature type="transmembrane region" description="Helical" evidence="1">
    <location>
        <begin position="87"/>
        <end position="111"/>
    </location>
</feature>
<evidence type="ECO:0000313" key="3">
    <source>
        <dbReference type="Proteomes" id="UP001473302"/>
    </source>
</evidence>
<evidence type="ECO:0000313" key="2">
    <source>
        <dbReference type="EMBL" id="GAA5810197.1"/>
    </source>
</evidence>
<feature type="transmembrane region" description="Helical" evidence="1">
    <location>
        <begin position="21"/>
        <end position="44"/>
    </location>
</feature>
<comment type="caution">
    <text evidence="2">The sequence shown here is derived from an EMBL/GenBank/DDBJ whole genome shotgun (WGS) entry which is preliminary data.</text>
</comment>